<gene>
    <name evidence="2" type="ORF">DFQ04_2311</name>
</gene>
<dbReference type="InterPro" id="IPR011652">
    <property type="entry name" value="MORN_2"/>
</dbReference>
<evidence type="ECO:0000256" key="1">
    <source>
        <dbReference type="SAM" id="Phobius"/>
    </source>
</evidence>
<dbReference type="RefSeq" id="WP_133555884.1">
    <property type="nucleotide sequence ID" value="NZ_SNYF01000006.1"/>
</dbReference>
<reference evidence="2 3" key="1">
    <citation type="submission" date="2019-03" db="EMBL/GenBank/DDBJ databases">
        <title>Genomic Encyclopedia of Type Strains, Phase III (KMG-III): the genomes of soil and plant-associated and newly described type strains.</title>
        <authorList>
            <person name="Whitman W."/>
        </authorList>
    </citation>
    <scope>NUCLEOTIDE SEQUENCE [LARGE SCALE GENOMIC DNA]</scope>
    <source>
        <strain evidence="2 3">CECT 8446</strain>
    </source>
</reference>
<accession>A0A4R6T8Q9</accession>
<name>A0A4R6T8Q9_9BACT</name>
<dbReference type="Proteomes" id="UP000294535">
    <property type="component" value="Unassembled WGS sequence"/>
</dbReference>
<comment type="caution">
    <text evidence="2">The sequence shown here is derived from an EMBL/GenBank/DDBJ whole genome shotgun (WGS) entry which is preliminary data.</text>
</comment>
<dbReference type="SUPFAM" id="SSF82185">
    <property type="entry name" value="Histone H3 K4-specific methyltransferase SET7/9 N-terminal domain"/>
    <property type="match status" value="2"/>
</dbReference>
<organism evidence="2 3">
    <name type="scientific">Algoriphagus boseongensis</name>
    <dbReference type="NCBI Taxonomy" id="1442587"/>
    <lineage>
        <taxon>Bacteria</taxon>
        <taxon>Pseudomonadati</taxon>
        <taxon>Bacteroidota</taxon>
        <taxon>Cytophagia</taxon>
        <taxon>Cytophagales</taxon>
        <taxon>Cyclobacteriaceae</taxon>
        <taxon>Algoriphagus</taxon>
    </lineage>
</organism>
<keyword evidence="1" id="KW-0812">Transmembrane</keyword>
<dbReference type="Pfam" id="PF07661">
    <property type="entry name" value="MORN_2"/>
    <property type="match status" value="3"/>
</dbReference>
<dbReference type="EMBL" id="SNYF01000006">
    <property type="protein sequence ID" value="TDQ17655.1"/>
    <property type="molecule type" value="Genomic_DNA"/>
</dbReference>
<dbReference type="Gene3D" id="2.20.110.10">
    <property type="entry name" value="Histone H3 K4-specific methyltransferase SET7/9 N-terminal domain"/>
    <property type="match status" value="1"/>
</dbReference>
<evidence type="ECO:0000313" key="2">
    <source>
        <dbReference type="EMBL" id="TDQ17655.1"/>
    </source>
</evidence>
<keyword evidence="1" id="KW-1133">Transmembrane helix</keyword>
<keyword evidence="3" id="KW-1185">Reference proteome</keyword>
<dbReference type="PANTHER" id="PTHR33706">
    <property type="entry name" value="MORN VARIANT REPEAT PROTEIN"/>
    <property type="match status" value="1"/>
</dbReference>
<protein>
    <submittedName>
        <fullName evidence="2">Antitoxin component YwqK of YwqJK toxin-antitoxin module</fullName>
    </submittedName>
</protein>
<dbReference type="AlphaFoldDB" id="A0A4R6T8Q9"/>
<feature type="transmembrane region" description="Helical" evidence="1">
    <location>
        <begin position="12"/>
        <end position="34"/>
    </location>
</feature>
<dbReference type="PANTHER" id="PTHR33706:SF1">
    <property type="entry name" value="TPR REPEAT PROTEIN"/>
    <property type="match status" value="1"/>
</dbReference>
<evidence type="ECO:0000313" key="3">
    <source>
        <dbReference type="Proteomes" id="UP000294535"/>
    </source>
</evidence>
<proteinExistence type="predicted"/>
<dbReference type="Gene3D" id="3.90.930.1">
    <property type="match status" value="1"/>
</dbReference>
<dbReference type="OrthoDB" id="819081at2"/>
<sequence length="416" mass="47694">MKAWVLILPRLLYFVANQTIFLMFTLVFILLSVFSPTQALDSAYFYFGNTNVIGLGLISDGTKTGEWKVYSKTNPDPYPKNSLEQADPEEFYKKFNQEFPSFILHFEKGIPNGPFLENYPNGKPKVIANLKDGVFEGEFGEFYEGGELRLRGKVLDGKKEGEWQEFTESGKIISSMTYRKGSAEGKGIGYYDDGNLEWEGNFKNGELDGTYIYLLPDSTLKTKGQYANGIPVGEWIEKLEILPGFYRKGTYKNGFKEGEWQLTNSEGEYLQTEYYQEGKLLSVGEFQTPNPIEDKSKVKNGKGQRYFYDEKGNILARGKIVKGKKNGLWYFYFPESDRVSAAGRLQGSDRIGNWNFYTYNGDVKEQIQYFPKQDTYMTKGNNTSNNYRTTHLNSSQMFNRFESMQGNISSMGQFLR</sequence>
<keyword evidence="1" id="KW-0472">Membrane</keyword>